<dbReference type="PANTHER" id="PTHR13723">
    <property type="entry name" value="ADAMTS A DISINTEGRIN AND METALLOPROTEASE WITH THROMBOSPONDIN MOTIFS PROTEASE"/>
    <property type="match status" value="1"/>
</dbReference>
<evidence type="ECO:0000256" key="7">
    <source>
        <dbReference type="ARBA" id="ARBA00023180"/>
    </source>
</evidence>
<evidence type="ECO:0000256" key="8">
    <source>
        <dbReference type="SAM" id="MobiDB-lite"/>
    </source>
</evidence>
<dbReference type="Gene3D" id="2.60.120.830">
    <property type="match status" value="1"/>
</dbReference>
<accession>L5MCG4</accession>
<dbReference type="PROSITE" id="PS50092">
    <property type="entry name" value="TSP1"/>
    <property type="match status" value="1"/>
</dbReference>
<feature type="domain" description="ADAMTS/ADAMTS-like Spacer 1" evidence="9">
    <location>
        <begin position="236"/>
        <end position="329"/>
    </location>
</feature>
<evidence type="ECO:0000256" key="4">
    <source>
        <dbReference type="ARBA" id="ARBA00022801"/>
    </source>
</evidence>
<name>L5MCG4_MYODS</name>
<dbReference type="Pfam" id="PF17771">
    <property type="entry name" value="ADAMTS_CR_2"/>
    <property type="match status" value="1"/>
</dbReference>
<dbReference type="Proteomes" id="UP000010556">
    <property type="component" value="Unassembled WGS sequence"/>
</dbReference>
<sequence length="345" mass="36426">MLWCSVLRACQTKKDPVVDGTTCGDQKWCLGGECVPLDVQPEVVDGGWSGWSAWSTCSRSCGAGVQGSERQCTEPHGSPSRPTVSPAPPEPAPGLLPTGQRGAPLAPSDGSPFVLPGPTPPPAASVHPSVHIVEGGILGIPKTPAPGSLTAPALAPPVTPCELHCKPEGESFSDRFRDAVLDGTPCYEGRRGNRDVCINGICQNVGCDYQIDSRAVEDRCGVCGGNGSTCHTLSWVFQENGPNGYVDVGQIPAGAREILIKEVAESTNFLALRGGDPGKYYLNGGLKIQYVGDYQIAGTTFTYERDGNLEKLTSPGPTNESIWIQVVGRSVAPLLQILRARGRRH</sequence>
<feature type="region of interest" description="Disordered" evidence="8">
    <location>
        <begin position="68"/>
        <end position="127"/>
    </location>
</feature>
<dbReference type="InterPro" id="IPR045371">
    <property type="entry name" value="ADAMTS_CR_3"/>
</dbReference>
<dbReference type="EMBL" id="KB101862">
    <property type="protein sequence ID" value="ELK36002.1"/>
    <property type="molecule type" value="Genomic_DNA"/>
</dbReference>
<dbReference type="GO" id="GO:0005576">
    <property type="term" value="C:extracellular region"/>
    <property type="evidence" value="ECO:0007669"/>
    <property type="project" value="UniProtKB-SubCell"/>
</dbReference>
<dbReference type="InterPro" id="IPR041645">
    <property type="entry name" value="ADAMTS_CR_2"/>
</dbReference>
<dbReference type="InterPro" id="IPR010294">
    <property type="entry name" value="ADAMTS_spacer1"/>
</dbReference>
<protein>
    <submittedName>
        <fullName evidence="12">A disintegrin and metalloproteinase with thrombospondin motifs 7</fullName>
    </submittedName>
</protein>
<evidence type="ECO:0000259" key="9">
    <source>
        <dbReference type="Pfam" id="PF05986"/>
    </source>
</evidence>
<proteinExistence type="predicted"/>
<keyword evidence="5" id="KW-0862">Zinc</keyword>
<dbReference type="Gene3D" id="2.20.100.10">
    <property type="entry name" value="Thrombospondin type-1 (TSP1) repeat"/>
    <property type="match status" value="1"/>
</dbReference>
<evidence type="ECO:0000256" key="3">
    <source>
        <dbReference type="ARBA" id="ARBA00022723"/>
    </source>
</evidence>
<dbReference type="GO" id="GO:0006508">
    <property type="term" value="P:proteolysis"/>
    <property type="evidence" value="ECO:0007669"/>
    <property type="project" value="TreeGrafter"/>
</dbReference>
<evidence type="ECO:0000313" key="12">
    <source>
        <dbReference type="EMBL" id="ELK36002.1"/>
    </source>
</evidence>
<evidence type="ECO:0000256" key="2">
    <source>
        <dbReference type="ARBA" id="ARBA00022525"/>
    </source>
</evidence>
<dbReference type="GO" id="GO:0031012">
    <property type="term" value="C:extracellular matrix"/>
    <property type="evidence" value="ECO:0007669"/>
    <property type="project" value="TreeGrafter"/>
</dbReference>
<dbReference type="PANTHER" id="PTHR13723:SF142">
    <property type="entry name" value="A DISINTEGRIN AND METALLOPROTEINASE WITH THROMBOSPONDIN MOTIFS 7"/>
    <property type="match status" value="1"/>
</dbReference>
<dbReference type="GO" id="GO:0004222">
    <property type="term" value="F:metalloendopeptidase activity"/>
    <property type="evidence" value="ECO:0007669"/>
    <property type="project" value="TreeGrafter"/>
</dbReference>
<evidence type="ECO:0000313" key="13">
    <source>
        <dbReference type="Proteomes" id="UP000010556"/>
    </source>
</evidence>
<keyword evidence="6" id="KW-1015">Disulfide bond</keyword>
<keyword evidence="13" id="KW-1185">Reference proteome</keyword>
<dbReference type="Pfam" id="PF19236">
    <property type="entry name" value="ADAMTS_CR_3"/>
    <property type="match status" value="1"/>
</dbReference>
<keyword evidence="7" id="KW-0325">Glycoprotein</keyword>
<keyword evidence="2" id="KW-0964">Secreted</keyword>
<dbReference type="GO" id="GO:0030198">
    <property type="term" value="P:extracellular matrix organization"/>
    <property type="evidence" value="ECO:0007669"/>
    <property type="project" value="TreeGrafter"/>
</dbReference>
<keyword evidence="4" id="KW-0378">Hydrolase</keyword>
<dbReference type="FunFam" id="2.60.120.830:FF:000001">
    <property type="entry name" value="A disintegrin and metalloproteinase with thrombospondin motifs 1"/>
    <property type="match status" value="1"/>
</dbReference>
<comment type="subcellular location">
    <subcellularLocation>
        <location evidence="1">Secreted</location>
    </subcellularLocation>
</comment>
<dbReference type="InterPro" id="IPR000884">
    <property type="entry name" value="TSP1_rpt"/>
</dbReference>
<dbReference type="InterPro" id="IPR050439">
    <property type="entry name" value="ADAMTS_ADAMTS-like"/>
</dbReference>
<dbReference type="InterPro" id="IPR036383">
    <property type="entry name" value="TSP1_rpt_sf"/>
</dbReference>
<feature type="compositionally biased region" description="Pro residues" evidence="8">
    <location>
        <begin position="85"/>
        <end position="94"/>
    </location>
</feature>
<feature type="domain" description="ADAMTS/ADAMTS-like cysteine-rich" evidence="11">
    <location>
        <begin position="161"/>
        <end position="230"/>
    </location>
</feature>
<organism evidence="12 13">
    <name type="scientific">Myotis davidii</name>
    <name type="common">David's myotis</name>
    <dbReference type="NCBI Taxonomy" id="225400"/>
    <lineage>
        <taxon>Eukaryota</taxon>
        <taxon>Metazoa</taxon>
        <taxon>Chordata</taxon>
        <taxon>Craniata</taxon>
        <taxon>Vertebrata</taxon>
        <taxon>Euteleostomi</taxon>
        <taxon>Mammalia</taxon>
        <taxon>Eutheria</taxon>
        <taxon>Laurasiatheria</taxon>
        <taxon>Chiroptera</taxon>
        <taxon>Yangochiroptera</taxon>
        <taxon>Vespertilionidae</taxon>
        <taxon>Myotis</taxon>
    </lineage>
</organism>
<keyword evidence="3" id="KW-0479">Metal-binding</keyword>
<evidence type="ECO:0000256" key="1">
    <source>
        <dbReference type="ARBA" id="ARBA00004613"/>
    </source>
</evidence>
<dbReference type="AlphaFoldDB" id="L5MCG4"/>
<keyword evidence="12" id="KW-0401">Integrin</keyword>
<reference evidence="13" key="1">
    <citation type="journal article" date="2013" name="Science">
        <title>Comparative analysis of bat genomes provides insight into the evolution of flight and immunity.</title>
        <authorList>
            <person name="Zhang G."/>
            <person name="Cowled C."/>
            <person name="Shi Z."/>
            <person name="Huang Z."/>
            <person name="Bishop-Lilly K.A."/>
            <person name="Fang X."/>
            <person name="Wynne J.W."/>
            <person name="Xiong Z."/>
            <person name="Baker M.L."/>
            <person name="Zhao W."/>
            <person name="Tachedjian M."/>
            <person name="Zhu Y."/>
            <person name="Zhou P."/>
            <person name="Jiang X."/>
            <person name="Ng J."/>
            <person name="Yang L."/>
            <person name="Wu L."/>
            <person name="Xiao J."/>
            <person name="Feng Y."/>
            <person name="Chen Y."/>
            <person name="Sun X."/>
            <person name="Zhang Y."/>
            <person name="Marsh G.A."/>
            <person name="Crameri G."/>
            <person name="Broder C.C."/>
            <person name="Frey K.G."/>
            <person name="Wang L.F."/>
            <person name="Wang J."/>
        </authorList>
    </citation>
    <scope>NUCLEOTIDE SEQUENCE [LARGE SCALE GENOMIC DNA]</scope>
</reference>
<evidence type="ECO:0000256" key="5">
    <source>
        <dbReference type="ARBA" id="ARBA00022833"/>
    </source>
</evidence>
<dbReference type="SUPFAM" id="SSF82895">
    <property type="entry name" value="TSP-1 type 1 repeat"/>
    <property type="match status" value="1"/>
</dbReference>
<feature type="domain" description="ADAMTS cysteine-rich" evidence="10">
    <location>
        <begin position="2"/>
        <end position="35"/>
    </location>
</feature>
<dbReference type="Pfam" id="PF05986">
    <property type="entry name" value="ADAMTS_spacer1"/>
    <property type="match status" value="1"/>
</dbReference>
<dbReference type="GO" id="GO:0007229">
    <property type="term" value="P:integrin-mediated signaling pathway"/>
    <property type="evidence" value="ECO:0007669"/>
    <property type="project" value="UniProtKB-KW"/>
</dbReference>
<dbReference type="Gene3D" id="3.40.1620.60">
    <property type="match status" value="1"/>
</dbReference>
<evidence type="ECO:0000259" key="11">
    <source>
        <dbReference type="Pfam" id="PF19236"/>
    </source>
</evidence>
<gene>
    <name evidence="12" type="ORF">MDA_GLEAN10002766</name>
</gene>
<evidence type="ECO:0000259" key="10">
    <source>
        <dbReference type="Pfam" id="PF17771"/>
    </source>
</evidence>
<dbReference type="GO" id="GO:0046872">
    <property type="term" value="F:metal ion binding"/>
    <property type="evidence" value="ECO:0007669"/>
    <property type="project" value="UniProtKB-KW"/>
</dbReference>
<evidence type="ECO:0000256" key="6">
    <source>
        <dbReference type="ARBA" id="ARBA00023157"/>
    </source>
</evidence>